<evidence type="ECO:0000256" key="15">
    <source>
        <dbReference type="ARBA" id="ARBA00047364"/>
    </source>
</evidence>
<dbReference type="InterPro" id="IPR014758">
    <property type="entry name" value="Met-tRNA_synth"/>
</dbReference>
<evidence type="ECO:0000259" key="17">
    <source>
        <dbReference type="PROSITE" id="PS50886"/>
    </source>
</evidence>
<dbReference type="SUPFAM" id="SSF50249">
    <property type="entry name" value="Nucleic acid-binding proteins"/>
    <property type="match status" value="1"/>
</dbReference>
<dbReference type="Pfam" id="PF01588">
    <property type="entry name" value="tRNA_bind"/>
    <property type="match status" value="1"/>
</dbReference>
<evidence type="ECO:0000256" key="11">
    <source>
        <dbReference type="ARBA" id="ARBA00022840"/>
    </source>
</evidence>
<dbReference type="OrthoDB" id="9810191at2"/>
<evidence type="ECO:0000256" key="6">
    <source>
        <dbReference type="ARBA" id="ARBA00022555"/>
    </source>
</evidence>
<name>A0A1I4XV27_CHROL</name>
<comment type="subcellular location">
    <subcellularLocation>
        <location evidence="2 16">Cytoplasm</location>
    </subcellularLocation>
</comment>
<evidence type="ECO:0000256" key="10">
    <source>
        <dbReference type="ARBA" id="ARBA00022833"/>
    </source>
</evidence>
<dbReference type="InterPro" id="IPR029038">
    <property type="entry name" value="MetRS_Zn"/>
</dbReference>
<feature type="binding site" evidence="16">
    <location>
        <position position="144"/>
    </location>
    <ligand>
        <name>Zn(2+)</name>
        <dbReference type="ChEBI" id="CHEBI:29105"/>
    </ligand>
</feature>
<dbReference type="Pfam" id="PF09334">
    <property type="entry name" value="tRNA-synt_1g"/>
    <property type="match status" value="1"/>
</dbReference>
<evidence type="ECO:0000256" key="8">
    <source>
        <dbReference type="ARBA" id="ARBA00022723"/>
    </source>
</evidence>
<dbReference type="Gene3D" id="2.20.28.20">
    <property type="entry name" value="Methionyl-tRNA synthetase, Zn-domain"/>
    <property type="match status" value="1"/>
</dbReference>
<feature type="binding site" evidence="16">
    <location>
        <position position="147"/>
    </location>
    <ligand>
        <name>Zn(2+)</name>
        <dbReference type="ChEBI" id="CHEBI:29105"/>
    </ligand>
</feature>
<dbReference type="RefSeq" id="WP_090024411.1">
    <property type="nucleotide sequence ID" value="NZ_FOVD01000002.1"/>
</dbReference>
<keyword evidence="14 16" id="KW-0030">Aminoacyl-tRNA synthetase</keyword>
<evidence type="ECO:0000256" key="3">
    <source>
        <dbReference type="ARBA" id="ARBA00008258"/>
    </source>
</evidence>
<dbReference type="SUPFAM" id="SSF52374">
    <property type="entry name" value="Nucleotidylyl transferase"/>
    <property type="match status" value="1"/>
</dbReference>
<dbReference type="InterPro" id="IPR009080">
    <property type="entry name" value="tRNAsynth_Ia_anticodon-bd"/>
</dbReference>
<evidence type="ECO:0000256" key="7">
    <source>
        <dbReference type="ARBA" id="ARBA00022598"/>
    </source>
</evidence>
<feature type="short sequence motif" description="'HIGH' region" evidence="16">
    <location>
        <begin position="12"/>
        <end position="22"/>
    </location>
</feature>
<dbReference type="Proteomes" id="UP000198769">
    <property type="component" value="Unassembled WGS sequence"/>
</dbReference>
<dbReference type="CDD" id="cd00814">
    <property type="entry name" value="MetRS_core"/>
    <property type="match status" value="1"/>
</dbReference>
<keyword evidence="5 16" id="KW-0963">Cytoplasm</keyword>
<dbReference type="InterPro" id="IPR014729">
    <property type="entry name" value="Rossmann-like_a/b/a_fold"/>
</dbReference>
<dbReference type="InterPro" id="IPR002547">
    <property type="entry name" value="tRNA-bd_dom"/>
</dbReference>
<dbReference type="FunFam" id="2.40.50.140:FF:000042">
    <property type="entry name" value="Methionine--tRNA ligase"/>
    <property type="match status" value="1"/>
</dbReference>
<protein>
    <recommendedName>
        <fullName evidence="16">Methionine--tRNA ligase</fullName>
        <ecNumber evidence="16">6.1.1.10</ecNumber>
    </recommendedName>
    <alternativeName>
        <fullName evidence="16">Methionyl-tRNA synthetase</fullName>
        <shortName evidence="16">MetRS</shortName>
    </alternativeName>
</protein>
<evidence type="ECO:0000256" key="13">
    <source>
        <dbReference type="ARBA" id="ARBA00022917"/>
    </source>
</evidence>
<dbReference type="NCBIfam" id="NF001100">
    <property type="entry name" value="PRK00133.1"/>
    <property type="match status" value="1"/>
</dbReference>
<dbReference type="Gene3D" id="3.40.50.620">
    <property type="entry name" value="HUPs"/>
    <property type="match status" value="1"/>
</dbReference>
<comment type="function">
    <text evidence="1 16">Is required not only for elongation of protein synthesis but also for the initiation of all mRNA translation through initiator tRNA(fMet) aminoacylation.</text>
</comment>
<keyword evidence="7 16" id="KW-0436">Ligase</keyword>
<keyword evidence="8 16" id="KW-0479">Metal-binding</keyword>
<dbReference type="NCBIfam" id="TIGR00398">
    <property type="entry name" value="metG"/>
    <property type="match status" value="1"/>
</dbReference>
<comment type="cofactor">
    <cofactor evidence="16">
        <name>Zn(2+)</name>
        <dbReference type="ChEBI" id="CHEBI:29105"/>
    </cofactor>
    <text evidence="16">Binds 1 zinc ion per subunit.</text>
</comment>
<keyword evidence="19" id="KW-1185">Reference proteome</keyword>
<dbReference type="InterPro" id="IPR023458">
    <property type="entry name" value="Met-tRNA_ligase_1"/>
</dbReference>
<feature type="domain" description="TRNA-binding" evidence="17">
    <location>
        <begin position="576"/>
        <end position="678"/>
    </location>
</feature>
<proteinExistence type="inferred from homology"/>
<feature type="binding site" evidence="16">
    <location>
        <position position="160"/>
    </location>
    <ligand>
        <name>Zn(2+)</name>
        <dbReference type="ChEBI" id="CHEBI:29105"/>
    </ligand>
</feature>
<dbReference type="EMBL" id="FOVD01000002">
    <property type="protein sequence ID" value="SFN29674.1"/>
    <property type="molecule type" value="Genomic_DNA"/>
</dbReference>
<dbReference type="GO" id="GO:0004825">
    <property type="term" value="F:methionine-tRNA ligase activity"/>
    <property type="evidence" value="ECO:0007669"/>
    <property type="project" value="UniProtKB-UniRule"/>
</dbReference>
<reference evidence="19" key="1">
    <citation type="submission" date="2016-10" db="EMBL/GenBank/DDBJ databases">
        <authorList>
            <person name="Varghese N."/>
            <person name="Submissions S."/>
        </authorList>
    </citation>
    <scope>NUCLEOTIDE SEQUENCE [LARGE SCALE GENOMIC DNA]</scope>
    <source>
        <strain evidence="19">DSM 25575</strain>
    </source>
</reference>
<dbReference type="EC" id="6.1.1.10" evidence="16"/>
<dbReference type="FunFam" id="2.20.28.20:FF:000001">
    <property type="entry name" value="Methionine--tRNA ligase"/>
    <property type="match status" value="1"/>
</dbReference>
<evidence type="ECO:0000313" key="19">
    <source>
        <dbReference type="Proteomes" id="UP000198769"/>
    </source>
</evidence>
<dbReference type="CDD" id="cd07957">
    <property type="entry name" value="Anticodon_Ia_Met"/>
    <property type="match status" value="1"/>
</dbReference>
<comment type="subunit">
    <text evidence="4 16">Homodimer.</text>
</comment>
<dbReference type="PROSITE" id="PS00178">
    <property type="entry name" value="AA_TRNA_LIGASE_I"/>
    <property type="match status" value="1"/>
</dbReference>
<evidence type="ECO:0000256" key="5">
    <source>
        <dbReference type="ARBA" id="ARBA00022490"/>
    </source>
</evidence>
<dbReference type="GO" id="GO:0005829">
    <property type="term" value="C:cytosol"/>
    <property type="evidence" value="ECO:0007669"/>
    <property type="project" value="TreeGrafter"/>
</dbReference>
<evidence type="ECO:0000313" key="18">
    <source>
        <dbReference type="EMBL" id="SFN29674.1"/>
    </source>
</evidence>
<evidence type="ECO:0000256" key="4">
    <source>
        <dbReference type="ARBA" id="ARBA00011738"/>
    </source>
</evidence>
<dbReference type="SUPFAM" id="SSF57770">
    <property type="entry name" value="Methionyl-tRNA synthetase (MetRS), Zn-domain"/>
    <property type="match status" value="1"/>
</dbReference>
<keyword evidence="12 16" id="KW-0694">RNA-binding</keyword>
<dbReference type="InterPro" id="IPR004495">
    <property type="entry name" value="Met-tRNA-synth_bsu_C"/>
</dbReference>
<evidence type="ECO:0000256" key="16">
    <source>
        <dbReference type="HAMAP-Rule" id="MF_00098"/>
    </source>
</evidence>
<evidence type="ECO:0000256" key="1">
    <source>
        <dbReference type="ARBA" id="ARBA00003314"/>
    </source>
</evidence>
<keyword evidence="10 16" id="KW-0862">Zinc</keyword>
<dbReference type="GO" id="GO:0006431">
    <property type="term" value="P:methionyl-tRNA aminoacylation"/>
    <property type="evidence" value="ECO:0007669"/>
    <property type="project" value="UniProtKB-UniRule"/>
</dbReference>
<comment type="similarity">
    <text evidence="3 16">Belongs to the class-I aminoacyl-tRNA synthetase family. MetG type 1 subfamily.</text>
</comment>
<dbReference type="GO" id="GO:0000049">
    <property type="term" value="F:tRNA binding"/>
    <property type="evidence" value="ECO:0007669"/>
    <property type="project" value="UniProtKB-UniRule"/>
</dbReference>
<dbReference type="PROSITE" id="PS50886">
    <property type="entry name" value="TRBD"/>
    <property type="match status" value="1"/>
</dbReference>
<dbReference type="PANTHER" id="PTHR45765">
    <property type="entry name" value="METHIONINE--TRNA LIGASE"/>
    <property type="match status" value="1"/>
</dbReference>
<feature type="short sequence motif" description="'KMSKS' region" evidence="16">
    <location>
        <begin position="333"/>
        <end position="337"/>
    </location>
</feature>
<keyword evidence="6 16" id="KW-0820">tRNA-binding</keyword>
<dbReference type="PANTHER" id="PTHR45765:SF1">
    <property type="entry name" value="METHIONINE--TRNA LIGASE, CYTOPLASMIC"/>
    <property type="match status" value="1"/>
</dbReference>
<dbReference type="HAMAP" id="MF_00098">
    <property type="entry name" value="Met_tRNA_synth_type1"/>
    <property type="match status" value="1"/>
</dbReference>
<dbReference type="AlphaFoldDB" id="A0A1I4XV27"/>
<keyword evidence="13 16" id="KW-0648">Protein biosynthesis</keyword>
<gene>
    <name evidence="16" type="primary">metG</name>
    <name evidence="18" type="ORF">SAMN05421594_2152</name>
</gene>
<sequence length="678" mass="76812">MSNRKMITAALPYANGPVHIGHLAGVYIPADVYARFQRRLGKDVAFICGSDEHGIPITIRAKKEGVTPQDIVDKYHEIIKKSFSDLGISFDEYSRTTSKKHYETSQDFFKVLYEKGKFTEEVSEQYFDEQAGEFLADRYIVGTCPNCGNENAYGDQCEKCGSTLSPSELINPKSMLSGNVPILKDTKNWYLPLNEYEDFLNEWIIEGHKDDWKPNVYGQVKSWLNDGLKPRAMTRDLNWGVPVPLPNAEGKVLYVWFDAPIGYISFTQEWAEKNGKDWKDYWQSESSDLVHFIGKDNIVFHCIIFPAMMKAHGDYIMPKNVPAFEFLNLENDKISTSRNWAVWAHEYVEEFPGQQDVLRYALLSSAPETKDNNFTWKDFQTKNNSELVGIFGNFINRVAVLIHKYYDGVVPQGDINSPELEEINKAAKEISGFLENYEFRNALTALMNLARFGNQYLQAEEPWKTIKDSPEKAAQSLFVGAQLAVALAQLCEPFMPFSSEKLLTMFNAAQVNWSDVETQSVLIETGHKINEASLLFSKIEDSVIEAQIEKLEQTKQNNKKTNPNANPMKEEISFDDFAKIDLRTATILEAEKVEKADKLLKFKVDTGVDIRTVVSGVAESFTPEELIGKQVMILLNLAPRKIRGIESQGMFLLTTKPDGKLSFVTPDDSNVENGIEIG</sequence>
<feature type="binding site" evidence="16">
    <location>
        <position position="157"/>
    </location>
    <ligand>
        <name>Zn(2+)</name>
        <dbReference type="ChEBI" id="CHEBI:29105"/>
    </ligand>
</feature>
<dbReference type="NCBIfam" id="TIGR00399">
    <property type="entry name" value="metG_C_term"/>
    <property type="match status" value="1"/>
</dbReference>
<dbReference type="PRINTS" id="PR01041">
    <property type="entry name" value="TRNASYNTHMET"/>
</dbReference>
<dbReference type="InterPro" id="IPR033911">
    <property type="entry name" value="MetRS_core"/>
</dbReference>
<dbReference type="InterPro" id="IPR015413">
    <property type="entry name" value="Methionyl/Leucyl_tRNA_Synth"/>
</dbReference>
<dbReference type="Gene3D" id="1.10.730.10">
    <property type="entry name" value="Isoleucyl-tRNA Synthetase, Domain 1"/>
    <property type="match status" value="1"/>
</dbReference>
<dbReference type="GO" id="GO:0046872">
    <property type="term" value="F:metal ion binding"/>
    <property type="evidence" value="ECO:0007669"/>
    <property type="project" value="UniProtKB-KW"/>
</dbReference>
<evidence type="ECO:0000256" key="12">
    <source>
        <dbReference type="ARBA" id="ARBA00022884"/>
    </source>
</evidence>
<accession>A0A1I4XV27</accession>
<keyword evidence="9 16" id="KW-0547">Nucleotide-binding</keyword>
<organism evidence="18 19">
    <name type="scientific">Chryseobacterium oleae</name>
    <dbReference type="NCBI Taxonomy" id="491207"/>
    <lineage>
        <taxon>Bacteria</taxon>
        <taxon>Pseudomonadati</taxon>
        <taxon>Bacteroidota</taxon>
        <taxon>Flavobacteriia</taxon>
        <taxon>Flavobacteriales</taxon>
        <taxon>Weeksellaceae</taxon>
        <taxon>Chryseobacterium group</taxon>
        <taxon>Chryseobacterium</taxon>
    </lineage>
</organism>
<dbReference type="InterPro" id="IPR001412">
    <property type="entry name" value="aa-tRNA-synth_I_CS"/>
</dbReference>
<evidence type="ECO:0000256" key="9">
    <source>
        <dbReference type="ARBA" id="ARBA00022741"/>
    </source>
</evidence>
<evidence type="ECO:0000256" key="2">
    <source>
        <dbReference type="ARBA" id="ARBA00004496"/>
    </source>
</evidence>
<keyword evidence="11 16" id="KW-0067">ATP-binding</keyword>
<dbReference type="InterPro" id="IPR012340">
    <property type="entry name" value="NA-bd_OB-fold"/>
</dbReference>
<dbReference type="Pfam" id="PF19303">
    <property type="entry name" value="Anticodon_3"/>
    <property type="match status" value="1"/>
</dbReference>
<dbReference type="GO" id="GO:0005524">
    <property type="term" value="F:ATP binding"/>
    <property type="evidence" value="ECO:0007669"/>
    <property type="project" value="UniProtKB-UniRule"/>
</dbReference>
<dbReference type="Gene3D" id="2.40.50.140">
    <property type="entry name" value="Nucleic acid-binding proteins"/>
    <property type="match status" value="1"/>
</dbReference>
<evidence type="ECO:0000256" key="14">
    <source>
        <dbReference type="ARBA" id="ARBA00023146"/>
    </source>
</evidence>
<comment type="catalytic activity">
    <reaction evidence="15 16">
        <text>tRNA(Met) + L-methionine + ATP = L-methionyl-tRNA(Met) + AMP + diphosphate</text>
        <dbReference type="Rhea" id="RHEA:13481"/>
        <dbReference type="Rhea" id="RHEA-COMP:9667"/>
        <dbReference type="Rhea" id="RHEA-COMP:9698"/>
        <dbReference type="ChEBI" id="CHEBI:30616"/>
        <dbReference type="ChEBI" id="CHEBI:33019"/>
        <dbReference type="ChEBI" id="CHEBI:57844"/>
        <dbReference type="ChEBI" id="CHEBI:78442"/>
        <dbReference type="ChEBI" id="CHEBI:78530"/>
        <dbReference type="ChEBI" id="CHEBI:456215"/>
        <dbReference type="EC" id="6.1.1.10"/>
    </reaction>
</comment>
<dbReference type="InterPro" id="IPR041872">
    <property type="entry name" value="Anticodon_Met"/>
</dbReference>
<feature type="binding site" evidence="16">
    <location>
        <position position="336"/>
    </location>
    <ligand>
        <name>ATP</name>
        <dbReference type="ChEBI" id="CHEBI:30616"/>
    </ligand>
</feature>
<dbReference type="SUPFAM" id="SSF47323">
    <property type="entry name" value="Anticodon-binding domain of a subclass of class I aminoacyl-tRNA synthetases"/>
    <property type="match status" value="1"/>
</dbReference>
<dbReference type="CDD" id="cd02800">
    <property type="entry name" value="tRNA_bind_EcMetRS_like"/>
    <property type="match status" value="1"/>
</dbReference>